<dbReference type="EMBL" id="JACTNZ010000010">
    <property type="protein sequence ID" value="KAG5530022.1"/>
    <property type="molecule type" value="Genomic_DNA"/>
</dbReference>
<dbReference type="AlphaFoldDB" id="A0AAV6IMY9"/>
<evidence type="ECO:0000313" key="2">
    <source>
        <dbReference type="Proteomes" id="UP000823749"/>
    </source>
</evidence>
<protein>
    <submittedName>
        <fullName evidence="1">Uncharacterized protein</fullName>
    </submittedName>
</protein>
<comment type="caution">
    <text evidence="1">The sequence shown here is derived from an EMBL/GenBank/DDBJ whole genome shotgun (WGS) entry which is preliminary data.</text>
</comment>
<proteinExistence type="predicted"/>
<dbReference type="Proteomes" id="UP000823749">
    <property type="component" value="Chromosome 10"/>
</dbReference>
<reference evidence="1" key="1">
    <citation type="submission" date="2020-08" db="EMBL/GenBank/DDBJ databases">
        <title>Plant Genome Project.</title>
        <authorList>
            <person name="Zhang R.-G."/>
        </authorList>
    </citation>
    <scope>NUCLEOTIDE SEQUENCE</scope>
    <source>
        <strain evidence="1">WSP0</strain>
        <tissue evidence="1">Leaf</tissue>
    </source>
</reference>
<keyword evidence="2" id="KW-1185">Reference proteome</keyword>
<gene>
    <name evidence="1" type="ORF">RHGRI_030402</name>
</gene>
<accession>A0AAV6IMY9</accession>
<evidence type="ECO:0000313" key="1">
    <source>
        <dbReference type="EMBL" id="KAG5530022.1"/>
    </source>
</evidence>
<sequence>MAASEKDRLRPRLVEEVVTMVRQPLLDMVLEEEEEELSIAEETEEESFHDLLLLNI</sequence>
<name>A0AAV6IMY9_9ERIC</name>
<organism evidence="1 2">
    <name type="scientific">Rhododendron griersonianum</name>
    <dbReference type="NCBI Taxonomy" id="479676"/>
    <lineage>
        <taxon>Eukaryota</taxon>
        <taxon>Viridiplantae</taxon>
        <taxon>Streptophyta</taxon>
        <taxon>Embryophyta</taxon>
        <taxon>Tracheophyta</taxon>
        <taxon>Spermatophyta</taxon>
        <taxon>Magnoliopsida</taxon>
        <taxon>eudicotyledons</taxon>
        <taxon>Gunneridae</taxon>
        <taxon>Pentapetalae</taxon>
        <taxon>asterids</taxon>
        <taxon>Ericales</taxon>
        <taxon>Ericaceae</taxon>
        <taxon>Ericoideae</taxon>
        <taxon>Rhodoreae</taxon>
        <taxon>Rhododendron</taxon>
    </lineage>
</organism>